<accession>A0AAV2ME48</accession>
<reference evidence="1 2" key="1">
    <citation type="submission" date="2024-04" db="EMBL/GenBank/DDBJ databases">
        <authorList>
            <person name="Waldvogel A.-M."/>
            <person name="Schoenle A."/>
        </authorList>
    </citation>
    <scope>NUCLEOTIDE SEQUENCE [LARGE SCALE GENOMIC DNA]</scope>
</reference>
<organism evidence="1 2">
    <name type="scientific">Knipowitschia caucasica</name>
    <name type="common">Caucasian dwarf goby</name>
    <name type="synonym">Pomatoschistus caucasicus</name>
    <dbReference type="NCBI Taxonomy" id="637954"/>
    <lineage>
        <taxon>Eukaryota</taxon>
        <taxon>Metazoa</taxon>
        <taxon>Chordata</taxon>
        <taxon>Craniata</taxon>
        <taxon>Vertebrata</taxon>
        <taxon>Euteleostomi</taxon>
        <taxon>Actinopterygii</taxon>
        <taxon>Neopterygii</taxon>
        <taxon>Teleostei</taxon>
        <taxon>Neoteleostei</taxon>
        <taxon>Acanthomorphata</taxon>
        <taxon>Gobiaria</taxon>
        <taxon>Gobiiformes</taxon>
        <taxon>Gobioidei</taxon>
        <taxon>Gobiidae</taxon>
        <taxon>Gobiinae</taxon>
        <taxon>Knipowitschia</taxon>
    </lineage>
</organism>
<evidence type="ECO:0000313" key="1">
    <source>
        <dbReference type="EMBL" id="CAL1611657.1"/>
    </source>
</evidence>
<proteinExistence type="predicted"/>
<dbReference type="Proteomes" id="UP001497482">
    <property type="component" value="Chromosome 7"/>
</dbReference>
<protein>
    <submittedName>
        <fullName evidence="1">Uncharacterized protein</fullName>
    </submittedName>
</protein>
<keyword evidence="2" id="KW-1185">Reference proteome</keyword>
<evidence type="ECO:0000313" key="2">
    <source>
        <dbReference type="Proteomes" id="UP001497482"/>
    </source>
</evidence>
<gene>
    <name evidence="1" type="ORF">KC01_LOCUS38051</name>
</gene>
<dbReference type="AlphaFoldDB" id="A0AAV2ME48"/>
<name>A0AAV2ME48_KNICA</name>
<dbReference type="EMBL" id="OZ035829">
    <property type="protein sequence ID" value="CAL1611657.1"/>
    <property type="molecule type" value="Genomic_DNA"/>
</dbReference>
<sequence length="93" mass="10154">MSEKGFRLDSCSEPLILPEQGAQELSSALYRLQNCSSPLVCLLQSALSPQGLNASYPCHNSSSINTTHDFDSALRATQCVQCWLQQVALLPQL</sequence>